<dbReference type="AlphaFoldDB" id="A0A1F5KKT0"/>
<proteinExistence type="predicted"/>
<organism evidence="2 3">
    <name type="scientific">Candidatus Daviesbacteria bacterium RIFCSPHIGHO2_02_FULL_43_12</name>
    <dbReference type="NCBI Taxonomy" id="1797776"/>
    <lineage>
        <taxon>Bacteria</taxon>
        <taxon>Candidatus Daviesiibacteriota</taxon>
    </lineage>
</organism>
<evidence type="ECO:0000313" key="2">
    <source>
        <dbReference type="EMBL" id="OGE41537.1"/>
    </source>
</evidence>
<feature type="region of interest" description="Disordered" evidence="1">
    <location>
        <begin position="1"/>
        <end position="22"/>
    </location>
</feature>
<dbReference type="EMBL" id="MFDD01000001">
    <property type="protein sequence ID" value="OGE41537.1"/>
    <property type="molecule type" value="Genomic_DNA"/>
</dbReference>
<reference evidence="2 3" key="1">
    <citation type="journal article" date="2016" name="Nat. Commun.">
        <title>Thousands of microbial genomes shed light on interconnected biogeochemical processes in an aquifer system.</title>
        <authorList>
            <person name="Anantharaman K."/>
            <person name="Brown C.T."/>
            <person name="Hug L.A."/>
            <person name="Sharon I."/>
            <person name="Castelle C.J."/>
            <person name="Probst A.J."/>
            <person name="Thomas B.C."/>
            <person name="Singh A."/>
            <person name="Wilkins M.J."/>
            <person name="Karaoz U."/>
            <person name="Brodie E.L."/>
            <person name="Williams K.H."/>
            <person name="Hubbard S.S."/>
            <person name="Banfield J.F."/>
        </authorList>
    </citation>
    <scope>NUCLEOTIDE SEQUENCE [LARGE SCALE GENOMIC DNA]</scope>
</reference>
<name>A0A1F5KKT0_9BACT</name>
<evidence type="ECO:0000313" key="3">
    <source>
        <dbReference type="Proteomes" id="UP000177328"/>
    </source>
</evidence>
<evidence type="ECO:0000256" key="1">
    <source>
        <dbReference type="SAM" id="MobiDB-lite"/>
    </source>
</evidence>
<sequence>MSRIMQEVMGQHKEPQGSFAIPTHALQKRHSTSELLRHRVYFKGKERKKLLVRLSGYYPKNYF</sequence>
<accession>A0A1F5KKT0</accession>
<comment type="caution">
    <text evidence="2">The sequence shown here is derived from an EMBL/GenBank/DDBJ whole genome shotgun (WGS) entry which is preliminary data.</text>
</comment>
<gene>
    <name evidence="2" type="ORF">A3D25_00770</name>
</gene>
<protein>
    <submittedName>
        <fullName evidence="2">Uncharacterized protein</fullName>
    </submittedName>
</protein>
<dbReference type="Proteomes" id="UP000177328">
    <property type="component" value="Unassembled WGS sequence"/>
</dbReference>